<dbReference type="EMBL" id="JAUEPO010000003">
    <property type="protein sequence ID" value="KAK3327087.1"/>
    <property type="molecule type" value="Genomic_DNA"/>
</dbReference>
<feature type="chain" id="PRO_5042278802" evidence="1">
    <location>
        <begin position="25"/>
        <end position="236"/>
    </location>
</feature>
<evidence type="ECO:0000313" key="3">
    <source>
        <dbReference type="Proteomes" id="UP001286456"/>
    </source>
</evidence>
<reference evidence="2" key="1">
    <citation type="journal article" date="2023" name="Mol. Phylogenet. Evol.">
        <title>Genome-scale phylogeny and comparative genomics of the fungal order Sordariales.</title>
        <authorList>
            <person name="Hensen N."/>
            <person name="Bonometti L."/>
            <person name="Westerberg I."/>
            <person name="Brannstrom I.O."/>
            <person name="Guillou S."/>
            <person name="Cros-Aarteil S."/>
            <person name="Calhoun S."/>
            <person name="Haridas S."/>
            <person name="Kuo A."/>
            <person name="Mondo S."/>
            <person name="Pangilinan J."/>
            <person name="Riley R."/>
            <person name="LaButti K."/>
            <person name="Andreopoulos B."/>
            <person name="Lipzen A."/>
            <person name="Chen C."/>
            <person name="Yan M."/>
            <person name="Daum C."/>
            <person name="Ng V."/>
            <person name="Clum A."/>
            <person name="Steindorff A."/>
            <person name="Ohm R.A."/>
            <person name="Martin F."/>
            <person name="Silar P."/>
            <person name="Natvig D.O."/>
            <person name="Lalanne C."/>
            <person name="Gautier V."/>
            <person name="Ament-Velasquez S.L."/>
            <person name="Kruys A."/>
            <person name="Hutchinson M.I."/>
            <person name="Powell A.J."/>
            <person name="Barry K."/>
            <person name="Miller A.N."/>
            <person name="Grigoriev I.V."/>
            <person name="Debuchy R."/>
            <person name="Gladieux P."/>
            <person name="Hiltunen Thoren M."/>
            <person name="Johannesson H."/>
        </authorList>
    </citation>
    <scope>NUCLEOTIDE SEQUENCE</scope>
    <source>
        <strain evidence="2">SMH4131-1</strain>
    </source>
</reference>
<protein>
    <submittedName>
        <fullName evidence="2">Uncharacterized protein</fullName>
    </submittedName>
</protein>
<sequence>MTTMFRLALEGVVWCLALVQLTFAQQFANHTSSYETFGLSQGCFETLNTTVACSYRLSKHTMWDTTSVGYLDTAGLAEVCLDSCRNSLVDLRSAIQLACDNTTDTITHTNVKYPATYLVDTYLYFYDVSCYRSKATGEFCDATHEQWNTANSATPHECDECTLGPLHVQASSPIGYTKERASDLDALLSKCDAVVDYPYTAPEPYGELQPPVPVSSAAAESPNLIPTTRSCSRMKH</sequence>
<dbReference type="Proteomes" id="UP001286456">
    <property type="component" value="Unassembled WGS sequence"/>
</dbReference>
<feature type="signal peptide" evidence="1">
    <location>
        <begin position="1"/>
        <end position="24"/>
    </location>
</feature>
<evidence type="ECO:0000313" key="2">
    <source>
        <dbReference type="EMBL" id="KAK3327087.1"/>
    </source>
</evidence>
<gene>
    <name evidence="2" type="ORF">B0T19DRAFT_152062</name>
</gene>
<comment type="caution">
    <text evidence="2">The sequence shown here is derived from an EMBL/GenBank/DDBJ whole genome shotgun (WGS) entry which is preliminary data.</text>
</comment>
<keyword evidence="3" id="KW-1185">Reference proteome</keyword>
<evidence type="ECO:0000256" key="1">
    <source>
        <dbReference type="SAM" id="SignalP"/>
    </source>
</evidence>
<organism evidence="2 3">
    <name type="scientific">Cercophora scortea</name>
    <dbReference type="NCBI Taxonomy" id="314031"/>
    <lineage>
        <taxon>Eukaryota</taxon>
        <taxon>Fungi</taxon>
        <taxon>Dikarya</taxon>
        <taxon>Ascomycota</taxon>
        <taxon>Pezizomycotina</taxon>
        <taxon>Sordariomycetes</taxon>
        <taxon>Sordariomycetidae</taxon>
        <taxon>Sordariales</taxon>
        <taxon>Lasiosphaeriaceae</taxon>
        <taxon>Cercophora</taxon>
    </lineage>
</organism>
<name>A0AAE0ILN9_9PEZI</name>
<proteinExistence type="predicted"/>
<keyword evidence="1" id="KW-0732">Signal</keyword>
<reference evidence="2" key="2">
    <citation type="submission" date="2023-06" db="EMBL/GenBank/DDBJ databases">
        <authorList>
            <consortium name="Lawrence Berkeley National Laboratory"/>
            <person name="Haridas S."/>
            <person name="Hensen N."/>
            <person name="Bonometti L."/>
            <person name="Westerberg I."/>
            <person name="Brannstrom I.O."/>
            <person name="Guillou S."/>
            <person name="Cros-Aarteil S."/>
            <person name="Calhoun S."/>
            <person name="Kuo A."/>
            <person name="Mondo S."/>
            <person name="Pangilinan J."/>
            <person name="Riley R."/>
            <person name="Labutti K."/>
            <person name="Andreopoulos B."/>
            <person name="Lipzen A."/>
            <person name="Chen C."/>
            <person name="Yanf M."/>
            <person name="Daum C."/>
            <person name="Ng V."/>
            <person name="Clum A."/>
            <person name="Steindorff A."/>
            <person name="Ohm R."/>
            <person name="Martin F."/>
            <person name="Silar P."/>
            <person name="Natvig D."/>
            <person name="Lalanne C."/>
            <person name="Gautier V."/>
            <person name="Ament-Velasquez S.L."/>
            <person name="Kruys A."/>
            <person name="Hutchinson M.I."/>
            <person name="Powell A.J."/>
            <person name="Barry K."/>
            <person name="Miller A.N."/>
            <person name="Grigoriev I.V."/>
            <person name="Debuchy R."/>
            <person name="Gladieux P."/>
            <person name="Thoren M.H."/>
            <person name="Johannesson H."/>
        </authorList>
    </citation>
    <scope>NUCLEOTIDE SEQUENCE</scope>
    <source>
        <strain evidence="2">SMH4131-1</strain>
    </source>
</reference>
<dbReference type="AlphaFoldDB" id="A0AAE0ILN9"/>
<accession>A0AAE0ILN9</accession>